<keyword evidence="6 7" id="KW-0119">Carbohydrate metabolism</keyword>
<evidence type="ECO:0000256" key="3">
    <source>
        <dbReference type="ARBA" id="ARBA00022526"/>
    </source>
</evidence>
<feature type="region of interest" description="Disordered" evidence="8">
    <location>
        <begin position="567"/>
        <end position="589"/>
    </location>
</feature>
<comment type="catalytic activity">
    <reaction evidence="7">
        <text>D-glucose 6-phosphate + NADP(+) = 6-phospho-D-glucono-1,5-lactone + NADPH + H(+)</text>
        <dbReference type="Rhea" id="RHEA:15841"/>
        <dbReference type="ChEBI" id="CHEBI:15378"/>
        <dbReference type="ChEBI" id="CHEBI:57783"/>
        <dbReference type="ChEBI" id="CHEBI:57955"/>
        <dbReference type="ChEBI" id="CHEBI:58349"/>
        <dbReference type="ChEBI" id="CHEBI:61548"/>
        <dbReference type="EC" id="1.1.1.49"/>
    </reaction>
</comment>
<feature type="binding site" evidence="7">
    <location>
        <position position="281"/>
    </location>
    <ligand>
        <name>substrate</name>
    </ligand>
</feature>
<keyword evidence="12" id="KW-1185">Reference proteome</keyword>
<feature type="binding site" evidence="7">
    <location>
        <position position="319"/>
    </location>
    <ligand>
        <name>substrate</name>
    </ligand>
</feature>
<feature type="compositionally biased region" description="Basic and acidic residues" evidence="8">
    <location>
        <begin position="573"/>
        <end position="589"/>
    </location>
</feature>
<evidence type="ECO:0000259" key="9">
    <source>
        <dbReference type="Pfam" id="PF00479"/>
    </source>
</evidence>
<dbReference type="FunFam" id="3.30.360.10:FF:000011">
    <property type="entry name" value="Glucose-6-phosphate 1-dehydrogenase"/>
    <property type="match status" value="1"/>
</dbReference>
<dbReference type="GO" id="GO:0050661">
    <property type="term" value="F:NADP binding"/>
    <property type="evidence" value="ECO:0007669"/>
    <property type="project" value="UniProtKB-UniRule"/>
</dbReference>
<feature type="binding site" evidence="7">
    <location>
        <begin position="186"/>
        <end position="187"/>
    </location>
    <ligand>
        <name>NADP(+)</name>
        <dbReference type="ChEBI" id="CHEBI:58349"/>
    </ligand>
</feature>
<gene>
    <name evidence="7" type="primary">zwf</name>
    <name evidence="11" type="ORF">FM21_17120</name>
</gene>
<dbReference type="PANTHER" id="PTHR23429">
    <property type="entry name" value="GLUCOSE-6-PHOSPHATE 1-DEHYDROGENASE G6PD"/>
    <property type="match status" value="1"/>
</dbReference>
<dbReference type="Gene3D" id="3.40.50.720">
    <property type="entry name" value="NAD(P)-binding Rossmann-like Domain"/>
    <property type="match status" value="1"/>
</dbReference>
<feature type="binding site" evidence="7">
    <location>
        <position position="251"/>
    </location>
    <ligand>
        <name>NADP(+)</name>
        <dbReference type="ChEBI" id="CHEBI:58349"/>
    </ligand>
</feature>
<comment type="pathway">
    <text evidence="1 7">Carbohydrate degradation; pentose phosphate pathway; D-ribulose 5-phosphate from D-glucose 6-phosphate (oxidative stage): step 1/3.</text>
</comment>
<keyword evidence="4 7" id="KW-0521">NADP</keyword>
<dbReference type="AlphaFoldDB" id="A0A086MUQ5"/>
<dbReference type="SUPFAM" id="SSF55347">
    <property type="entry name" value="Glyceraldehyde-3-phosphate dehydrogenase-like, C-terminal domain"/>
    <property type="match status" value="1"/>
</dbReference>
<evidence type="ECO:0000256" key="1">
    <source>
        <dbReference type="ARBA" id="ARBA00004937"/>
    </source>
</evidence>
<feature type="active site" description="Proton acceptor" evidence="7">
    <location>
        <position position="343"/>
    </location>
</feature>
<feature type="domain" description="Glucose-6-phosphate dehydrogenase C-terminal" evidence="10">
    <location>
        <begin position="292"/>
        <end position="587"/>
    </location>
</feature>
<dbReference type="InterPro" id="IPR019796">
    <property type="entry name" value="G6P_DH_AS"/>
</dbReference>
<evidence type="ECO:0000313" key="12">
    <source>
        <dbReference type="Proteomes" id="UP000029095"/>
    </source>
</evidence>
<dbReference type="NCBIfam" id="NF009492">
    <property type="entry name" value="PRK12853.1-3"/>
    <property type="match status" value="1"/>
</dbReference>
<evidence type="ECO:0000256" key="8">
    <source>
        <dbReference type="SAM" id="MobiDB-lite"/>
    </source>
</evidence>
<sequence length="589" mass="65202">MSEDLPAETVGETKATKEAKETEAAREAAGPLHAQEAEESRAAGAPKAGKSSRSARAGKKSGTAAATQGAKAAGKPVEPVPPLDWSNPLRDPQDRRLPRIAGPSGLVIFGVTGDLSRRKLMPAVYDLANRGLLPPGFSLVGFARRDWENQDFAQVVHDAVKEHARTPFREEVWQQLAEGMRFIPGDFDDDEAFEQLHKAVQELDTSRGTSGNYAFYLSVPPKFFPKVVQQLKKHGLTDAPDGSWRRAVIEKPFGHDLGSARELNALVHEVFDPEQVFRIDHYLGKETVQNILALRFANQMFEPIWNRSYVDHVQITMAEDIGIGGRAGYYDGIGAARDVIQNHLLQLLALTAMEEPASFDAPSLLTEKLKVLRAVRLPDDLGQHTVRGQYEGGWQGGAQVPGYLEEEGIDPASVTDTYAAIKLGIDNRRWAGVPFYLRTGKRLGRRVTEIAVVFQRAPHSPFDSTATEELGENAIVIRVQPDEGMTVRFGSKVPGTSMEIRDVSMDFAYGESFTESSPEAYERLILDVLLGDANLFPRHQEVEESWRILDPIEEYWGTHGKPAQYASGGWGPREADEMLARDGRSWRRP</sequence>
<reference evidence="11 12" key="1">
    <citation type="submission" date="2014-05" db="EMBL/GenBank/DDBJ databases">
        <title>Complete genome sequence of the Streptomyces mutabilis TRM45540.</title>
        <authorList>
            <person name="Luo X."/>
            <person name="Zhang L."/>
        </authorList>
    </citation>
    <scope>NUCLEOTIDE SEQUENCE [LARGE SCALE GENOMIC DNA]</scope>
    <source>
        <strain evidence="11 12">TRM45540</strain>
    </source>
</reference>
<dbReference type="InterPro" id="IPR022675">
    <property type="entry name" value="G6P_DH_C"/>
</dbReference>
<evidence type="ECO:0000313" key="11">
    <source>
        <dbReference type="EMBL" id="KFG72623.1"/>
    </source>
</evidence>
<dbReference type="HAMAP" id="MF_00966">
    <property type="entry name" value="G6PD"/>
    <property type="match status" value="1"/>
</dbReference>
<dbReference type="InterPro" id="IPR022674">
    <property type="entry name" value="G6P_DH_NAD-bd"/>
</dbReference>
<name>A0A086MUQ5_9ACTN</name>
<dbReference type="UniPathway" id="UPA00115">
    <property type="reaction ID" value="UER00408"/>
</dbReference>
<dbReference type="Pfam" id="PF00479">
    <property type="entry name" value="G6PD_N"/>
    <property type="match status" value="1"/>
</dbReference>
<feature type="domain" description="Glucose-6-phosphate dehydrogenase NAD-binding" evidence="9">
    <location>
        <begin position="107"/>
        <end position="290"/>
    </location>
</feature>
<dbReference type="NCBIfam" id="TIGR00871">
    <property type="entry name" value="zwf"/>
    <property type="match status" value="1"/>
</dbReference>
<comment type="caution">
    <text evidence="7">Lacks conserved residue(s) required for the propagation of feature annotation.</text>
</comment>
<dbReference type="PROSITE" id="PS00069">
    <property type="entry name" value="G6P_DEHYDROGENASE"/>
    <property type="match status" value="1"/>
</dbReference>
<dbReference type="GO" id="GO:0006006">
    <property type="term" value="P:glucose metabolic process"/>
    <property type="evidence" value="ECO:0007669"/>
    <property type="project" value="UniProtKB-KW"/>
</dbReference>
<protein>
    <recommendedName>
        <fullName evidence="7">Glucose-6-phosphate 1-dehydrogenase</fullName>
        <shortName evidence="7">G6PD</shortName>
        <ecNumber evidence="7">1.1.1.49</ecNumber>
    </recommendedName>
</protein>
<dbReference type="PANTHER" id="PTHR23429:SF0">
    <property type="entry name" value="GLUCOSE-6-PHOSPHATE 1-DEHYDROGENASE"/>
    <property type="match status" value="1"/>
</dbReference>
<keyword evidence="5 7" id="KW-0560">Oxidoreductase</keyword>
<comment type="similarity">
    <text evidence="2 7">Belongs to the glucose-6-phosphate dehydrogenase family.</text>
</comment>
<feature type="region of interest" description="Disordered" evidence="8">
    <location>
        <begin position="1"/>
        <end position="98"/>
    </location>
</feature>
<evidence type="ECO:0000256" key="5">
    <source>
        <dbReference type="ARBA" id="ARBA00023002"/>
    </source>
</evidence>
<dbReference type="HOGENOM" id="CLU_013524_5_0_11"/>
<organism evidence="11 12">
    <name type="scientific">Streptomyces mutabilis</name>
    <dbReference type="NCBI Taxonomy" id="67332"/>
    <lineage>
        <taxon>Bacteria</taxon>
        <taxon>Bacillati</taxon>
        <taxon>Actinomycetota</taxon>
        <taxon>Actinomycetes</taxon>
        <taxon>Kitasatosporales</taxon>
        <taxon>Streptomycetaceae</taxon>
        <taxon>Streptomyces</taxon>
    </lineage>
</organism>
<dbReference type="GO" id="GO:0009051">
    <property type="term" value="P:pentose-phosphate shunt, oxidative branch"/>
    <property type="evidence" value="ECO:0007669"/>
    <property type="project" value="TreeGrafter"/>
</dbReference>
<dbReference type="RefSeq" id="WP_043377710.1">
    <property type="nucleotide sequence ID" value="NZ_KN039947.1"/>
</dbReference>
<dbReference type="GO" id="GO:0004345">
    <property type="term" value="F:glucose-6-phosphate dehydrogenase activity"/>
    <property type="evidence" value="ECO:0007669"/>
    <property type="project" value="UniProtKB-UniRule"/>
</dbReference>
<accession>A0A086MUQ5</accession>
<dbReference type="EMBL" id="JNFQ01000002">
    <property type="protein sequence ID" value="KFG72623.1"/>
    <property type="molecule type" value="Genomic_DNA"/>
</dbReference>
<dbReference type="Pfam" id="PF02781">
    <property type="entry name" value="G6PD_C"/>
    <property type="match status" value="1"/>
</dbReference>
<dbReference type="SUPFAM" id="SSF51735">
    <property type="entry name" value="NAD(P)-binding Rossmann-fold domains"/>
    <property type="match status" value="1"/>
</dbReference>
<feature type="binding site" evidence="7">
    <location>
        <position position="441"/>
    </location>
    <ligand>
        <name>substrate</name>
    </ligand>
</feature>
<evidence type="ECO:0000259" key="10">
    <source>
        <dbReference type="Pfam" id="PF02781"/>
    </source>
</evidence>
<dbReference type="GO" id="GO:0005829">
    <property type="term" value="C:cytosol"/>
    <property type="evidence" value="ECO:0007669"/>
    <property type="project" value="TreeGrafter"/>
</dbReference>
<comment type="caution">
    <text evidence="11">The sequence shown here is derived from an EMBL/GenBank/DDBJ whole genome shotgun (WGS) entry which is preliminary data.</text>
</comment>
<dbReference type="STRING" id="1915400.FM21_17120"/>
<dbReference type="Gene3D" id="3.30.360.10">
    <property type="entry name" value="Dihydrodipicolinate Reductase, domain 2"/>
    <property type="match status" value="1"/>
</dbReference>
<evidence type="ECO:0000256" key="7">
    <source>
        <dbReference type="HAMAP-Rule" id="MF_00966"/>
    </source>
</evidence>
<evidence type="ECO:0000256" key="6">
    <source>
        <dbReference type="ARBA" id="ARBA00023277"/>
    </source>
</evidence>
<feature type="binding site" evidence="7">
    <location>
        <position position="338"/>
    </location>
    <ligand>
        <name>substrate</name>
    </ligand>
</feature>
<evidence type="ECO:0000256" key="4">
    <source>
        <dbReference type="ARBA" id="ARBA00022857"/>
    </source>
</evidence>
<feature type="binding site" evidence="7">
    <location>
        <position position="144"/>
    </location>
    <ligand>
        <name>NADP(+)</name>
        <dbReference type="ChEBI" id="CHEBI:58349"/>
    </ligand>
</feature>
<keyword evidence="3 7" id="KW-0313">Glucose metabolism</keyword>
<comment type="function">
    <text evidence="7">Catalyzes the oxidation of glucose 6-phosphate to 6-phosphogluconolactone.</text>
</comment>
<dbReference type="EC" id="1.1.1.49" evidence="7"/>
<proteinExistence type="inferred from homology"/>
<dbReference type="InterPro" id="IPR001282">
    <property type="entry name" value="G6P_DH"/>
</dbReference>
<feature type="compositionally biased region" description="Basic and acidic residues" evidence="8">
    <location>
        <begin position="14"/>
        <end position="26"/>
    </location>
</feature>
<evidence type="ECO:0000256" key="2">
    <source>
        <dbReference type="ARBA" id="ARBA00009975"/>
    </source>
</evidence>
<feature type="compositionally biased region" description="Low complexity" evidence="8">
    <location>
        <begin position="42"/>
        <end position="75"/>
    </location>
</feature>
<dbReference type="InterPro" id="IPR036291">
    <property type="entry name" value="NAD(P)-bd_dom_sf"/>
</dbReference>
<dbReference type="Proteomes" id="UP000029095">
    <property type="component" value="Unassembled WGS sequence"/>
</dbReference>
<dbReference type="PRINTS" id="PR00079">
    <property type="entry name" value="G6PDHDRGNASE"/>
</dbReference>
<feature type="binding site" evidence="7">
    <location>
        <position position="285"/>
    </location>
    <ligand>
        <name>substrate</name>
    </ligand>
</feature>